<dbReference type="OrthoDB" id="1317478at2"/>
<proteinExistence type="predicted"/>
<reference evidence="2 3" key="1">
    <citation type="submission" date="2012-08" db="EMBL/GenBank/DDBJ databases">
        <title>The genome of cave-isolated P. fluorescens strain R124 demonstrates phenotypic adaptation to the mineral environment.</title>
        <authorList>
            <person name="Barton M.D."/>
            <person name="Petronio M."/>
            <person name="Giarrizzo J.G."/>
            <person name="Bowling B.V."/>
            <person name="Barton H.A."/>
        </authorList>
    </citation>
    <scope>NUCLEOTIDE SEQUENCE [LARGE SCALE GENOMIC DNA]</scope>
    <source>
        <strain evidence="2 3">R124</strain>
    </source>
</reference>
<dbReference type="AlphaFoldDB" id="A0A7U9CTK9"/>
<protein>
    <recommendedName>
        <fullName evidence="4">GtrC</fullName>
    </recommendedName>
</protein>
<feature type="transmembrane region" description="Helical" evidence="1">
    <location>
        <begin position="260"/>
        <end position="280"/>
    </location>
</feature>
<evidence type="ECO:0000256" key="1">
    <source>
        <dbReference type="SAM" id="Phobius"/>
    </source>
</evidence>
<sequence length="495" mass="55698">MRASAFLERELSHRQALLFFLLATALYVLPLMLADFPYIDDNWRTLAAGNAWAGQGRLFADWFYQVLTFTGAAPNIYPLPLLVATLAMSLALTRLTFHYFAEPTLACCLVPLPLWYNPFLLQNLSYQYDGPIMALSMVAVIYAITFEGSSRVQRWLVPAALLALAIGLYQISFNVFLGLCCVELLRAVHRQTRWPDTLRMLGWKLAQAVLGILIYSVTAYPFMDTLRKTDLLNGDAQPLLQIGVNFARVLEKVALLFHGGYLWVFAVLVLCALAGCVRLVQRRQPRWQSLLLCLLKLPVLALLVPGIALLFRDFNEGARTLMGFGVLLLGLFYLAHVALAAGHRRLPLLLIIPLLATLSLSFAYGRVLSLQKTFSTSALYSLSHDIAEHRELREAKRIYLSVSYSDRWLASAAGSFKRLPVLPYLLNVDYFVLAENLPAAGITNVVAERERRNATRVGYQGFPALVDSLYYRIYLIGDYGFIVMKEPPHGRLLQW</sequence>
<organism evidence="2 3">
    <name type="scientific">Pseudomonas fluorescens R124</name>
    <dbReference type="NCBI Taxonomy" id="743713"/>
    <lineage>
        <taxon>Bacteria</taxon>
        <taxon>Pseudomonadati</taxon>
        <taxon>Pseudomonadota</taxon>
        <taxon>Gammaproteobacteria</taxon>
        <taxon>Pseudomonadales</taxon>
        <taxon>Pseudomonadaceae</taxon>
        <taxon>Pseudomonas</taxon>
    </lineage>
</organism>
<dbReference type="Pfam" id="PF14264">
    <property type="entry name" value="Glucos_trans_II"/>
    <property type="match status" value="1"/>
</dbReference>
<gene>
    <name evidence="2" type="ORF">I1A_004174</name>
</gene>
<feature type="transmembrane region" description="Helical" evidence="1">
    <location>
        <begin position="157"/>
        <end position="185"/>
    </location>
</feature>
<dbReference type="EMBL" id="CM001561">
    <property type="protein sequence ID" value="EJZ59821.1"/>
    <property type="molecule type" value="Genomic_DNA"/>
</dbReference>
<feature type="transmembrane region" description="Helical" evidence="1">
    <location>
        <begin position="205"/>
        <end position="223"/>
    </location>
</feature>
<feature type="transmembrane region" description="Helical" evidence="1">
    <location>
        <begin position="16"/>
        <end position="34"/>
    </location>
</feature>
<keyword evidence="1" id="KW-0812">Transmembrane</keyword>
<dbReference type="RefSeq" id="WP_003227808.1">
    <property type="nucleotide sequence ID" value="NZ_CM001561.1"/>
</dbReference>
<dbReference type="Proteomes" id="UP000006045">
    <property type="component" value="Chromosome"/>
</dbReference>
<feature type="transmembrane region" description="Helical" evidence="1">
    <location>
        <begin position="292"/>
        <end position="311"/>
    </location>
</feature>
<feature type="transmembrane region" description="Helical" evidence="1">
    <location>
        <begin position="128"/>
        <end position="145"/>
    </location>
</feature>
<feature type="transmembrane region" description="Helical" evidence="1">
    <location>
        <begin position="346"/>
        <end position="365"/>
    </location>
</feature>
<dbReference type="InterPro" id="IPR025686">
    <property type="entry name" value="Glucos_trans_II"/>
</dbReference>
<keyword evidence="1" id="KW-1133">Transmembrane helix</keyword>
<accession>A0A7U9CTK9</accession>
<evidence type="ECO:0000313" key="2">
    <source>
        <dbReference type="EMBL" id="EJZ59821.1"/>
    </source>
</evidence>
<keyword evidence="1" id="KW-0472">Membrane</keyword>
<evidence type="ECO:0000313" key="3">
    <source>
        <dbReference type="Proteomes" id="UP000006045"/>
    </source>
</evidence>
<evidence type="ECO:0008006" key="4">
    <source>
        <dbReference type="Google" id="ProtNLM"/>
    </source>
</evidence>
<feature type="transmembrane region" description="Helical" evidence="1">
    <location>
        <begin position="317"/>
        <end position="339"/>
    </location>
</feature>
<name>A0A7U9CTK9_PSEFL</name>